<dbReference type="Proteomes" id="UP000308730">
    <property type="component" value="Unassembled WGS sequence"/>
</dbReference>
<comment type="caution">
    <text evidence="1">The sequence shown here is derived from an EMBL/GenBank/DDBJ whole genome shotgun (WGS) entry which is preliminary data.</text>
</comment>
<dbReference type="EMBL" id="SGPM01000569">
    <property type="protein sequence ID" value="THH18867.1"/>
    <property type="molecule type" value="Genomic_DNA"/>
</dbReference>
<proteinExistence type="predicted"/>
<evidence type="ECO:0000313" key="2">
    <source>
        <dbReference type="Proteomes" id="UP000308730"/>
    </source>
</evidence>
<name>A0A4S4M2W4_9APHY</name>
<accession>A0A4S4M2W4</accession>
<reference evidence="1 2" key="1">
    <citation type="submission" date="2019-02" db="EMBL/GenBank/DDBJ databases">
        <title>Genome sequencing of the rare red list fungi Antrodiella citrinella (Flaviporus citrinellus).</title>
        <authorList>
            <person name="Buettner E."/>
            <person name="Kellner H."/>
        </authorList>
    </citation>
    <scope>NUCLEOTIDE SEQUENCE [LARGE SCALE GENOMIC DNA]</scope>
    <source>
        <strain evidence="1 2">DSM 108506</strain>
    </source>
</reference>
<evidence type="ECO:0000313" key="1">
    <source>
        <dbReference type="EMBL" id="THH18867.1"/>
    </source>
</evidence>
<dbReference type="OrthoDB" id="2642524at2759"/>
<sequence length="100" mass="11182">MCDITFLRADNACRPVVTVNAGHTDASYESLLGSPNVKSPFVLRINTLDEEMSVVERVLDWVGPYKEMRDAEEEEAVEKIMGRLLTEWYVVGGSVSAFIL</sequence>
<gene>
    <name evidence="1" type="ORF">EUX98_g8884</name>
</gene>
<dbReference type="AlphaFoldDB" id="A0A4S4M2W4"/>
<organism evidence="1 2">
    <name type="scientific">Antrodiella citrinella</name>
    <dbReference type="NCBI Taxonomy" id="2447956"/>
    <lineage>
        <taxon>Eukaryota</taxon>
        <taxon>Fungi</taxon>
        <taxon>Dikarya</taxon>
        <taxon>Basidiomycota</taxon>
        <taxon>Agaricomycotina</taxon>
        <taxon>Agaricomycetes</taxon>
        <taxon>Polyporales</taxon>
        <taxon>Steccherinaceae</taxon>
        <taxon>Antrodiella</taxon>
    </lineage>
</organism>
<protein>
    <submittedName>
        <fullName evidence="1">Uncharacterized protein</fullName>
    </submittedName>
</protein>
<keyword evidence="2" id="KW-1185">Reference proteome</keyword>